<name>A0A0C9RDL2_9HYME</name>
<dbReference type="GO" id="GO:0031848">
    <property type="term" value="P:protection from non-homologous end joining at telomere"/>
    <property type="evidence" value="ECO:0007669"/>
    <property type="project" value="TreeGrafter"/>
</dbReference>
<dbReference type="GO" id="GO:0042162">
    <property type="term" value="F:telomeric DNA binding"/>
    <property type="evidence" value="ECO:0007669"/>
    <property type="project" value="TreeGrafter"/>
</dbReference>
<dbReference type="OrthoDB" id="7710468at2759"/>
<keyword evidence="2" id="KW-0779">Telomere</keyword>
<reference evidence="4" key="1">
    <citation type="submission" date="2015-01" db="EMBL/GenBank/DDBJ databases">
        <title>Transcriptome Assembly of Fopius arisanus.</title>
        <authorList>
            <person name="Geib S."/>
        </authorList>
    </citation>
    <scope>NUCLEOTIDE SEQUENCE</scope>
</reference>
<dbReference type="EMBL" id="GBYB01014660">
    <property type="protein sequence ID" value="JAG84427.1"/>
    <property type="molecule type" value="Transcribed_RNA"/>
</dbReference>
<accession>A0A0C9RDL2</accession>
<proteinExistence type="inferred from homology"/>
<organism evidence="4">
    <name type="scientific">Fopius arisanus</name>
    <dbReference type="NCBI Taxonomy" id="64838"/>
    <lineage>
        <taxon>Eukaryota</taxon>
        <taxon>Metazoa</taxon>
        <taxon>Ecdysozoa</taxon>
        <taxon>Arthropoda</taxon>
        <taxon>Hexapoda</taxon>
        <taxon>Insecta</taxon>
        <taxon>Pterygota</taxon>
        <taxon>Neoptera</taxon>
        <taxon>Endopterygota</taxon>
        <taxon>Hymenoptera</taxon>
        <taxon>Apocrita</taxon>
        <taxon>Ichneumonoidea</taxon>
        <taxon>Braconidae</taxon>
        <taxon>Opiinae</taxon>
        <taxon>Fopius</taxon>
    </lineage>
</organism>
<dbReference type="InterPro" id="IPR039595">
    <property type="entry name" value="TE2IP/Rap1"/>
</dbReference>
<dbReference type="KEGG" id="fas:105271772"/>
<keyword evidence="6" id="KW-1185">Reference proteome</keyword>
<keyword evidence="2" id="KW-0805">Transcription regulation</keyword>
<evidence type="ECO:0000313" key="4">
    <source>
        <dbReference type="EMBL" id="JAG84426.1"/>
    </source>
</evidence>
<feature type="region of interest" description="Disordered" evidence="3">
    <location>
        <begin position="98"/>
        <end position="125"/>
    </location>
</feature>
<evidence type="ECO:0000256" key="1">
    <source>
        <dbReference type="ARBA" id="ARBA00023242"/>
    </source>
</evidence>
<dbReference type="Gene3D" id="1.10.10.60">
    <property type="entry name" value="Homeodomain-like"/>
    <property type="match status" value="1"/>
</dbReference>
<comment type="subunit">
    <text evidence="2">Homodimer.</text>
</comment>
<dbReference type="GO" id="GO:0070187">
    <property type="term" value="C:shelterin complex"/>
    <property type="evidence" value="ECO:0007669"/>
    <property type="project" value="TreeGrafter"/>
</dbReference>
<keyword evidence="1 2" id="KW-0539">Nucleus</keyword>
<keyword evidence="2" id="KW-0804">Transcription</keyword>
<keyword evidence="2" id="KW-0010">Activator</keyword>
<feature type="compositionally biased region" description="Basic and acidic residues" evidence="3">
    <location>
        <begin position="108"/>
        <end position="123"/>
    </location>
</feature>
<keyword evidence="2" id="KW-0158">Chromosome</keyword>
<feature type="compositionally biased region" description="Basic residues" evidence="3">
    <location>
        <begin position="156"/>
        <end position="166"/>
    </location>
</feature>
<protein>
    <recommendedName>
        <fullName evidence="2">Telomeric repeat-binding factor 2-interacting protein 1</fullName>
        <shortName evidence="2">TERF2-interacting telomeric protein 1</shortName>
    </recommendedName>
    <alternativeName>
        <fullName evidence="2">Repressor/activator protein 1 homolog</fullName>
    </alternativeName>
</protein>
<evidence type="ECO:0000313" key="5">
    <source>
        <dbReference type="EMBL" id="JAG84427.1"/>
    </source>
</evidence>
<dbReference type="PANTHER" id="PTHR16466:SF6">
    <property type="entry name" value="TELOMERIC REPEAT-BINDING FACTOR 2-INTERACTING PROTEIN 1"/>
    <property type="match status" value="1"/>
</dbReference>
<feature type="region of interest" description="Disordered" evidence="3">
    <location>
        <begin position="146"/>
        <end position="179"/>
    </location>
</feature>
<dbReference type="EMBL" id="GBYB01014659">
    <property type="protein sequence ID" value="JAG84426.1"/>
    <property type="molecule type" value="Transcribed_RNA"/>
</dbReference>
<evidence type="ECO:0000313" key="7">
    <source>
        <dbReference type="RefSeq" id="XP_011311817.1"/>
    </source>
</evidence>
<feature type="compositionally biased region" description="Polar residues" evidence="3">
    <location>
        <begin position="98"/>
        <end position="107"/>
    </location>
</feature>
<gene>
    <name evidence="4" type="primary">terf2ip_0</name>
    <name evidence="7" type="synonym">LOC105271772</name>
    <name evidence="5" type="synonym">terf2ip_1</name>
    <name evidence="4" type="ORF">g.7874</name>
    <name evidence="5" type="ORF">g.7876</name>
</gene>
<reference evidence="7" key="2">
    <citation type="submission" date="2025-04" db="UniProtKB">
        <authorList>
            <consortium name="RefSeq"/>
        </authorList>
    </citation>
    <scope>IDENTIFICATION</scope>
    <source>
        <strain evidence="7">USDA-PBARC FA_bdor</strain>
        <tissue evidence="7">Whole organism</tissue>
    </source>
</reference>
<sequence length="297" mass="33944">MAFTYELFRINGQSMRFSLVGYTEIEVLQMATIVEAFGGKLSEPGDNTLVFSYPGAPIGENYSHFDSKFLFDSVTTGKLQKLDDYRIPLTETNSSLQAEDFNSINHKTRTESSSENDPGKSKSENNLYKSTAAAAEPSIEAIAARDEKHLQETSRRSRNRKQKRKSSSSPSRERADEKKVELFPSHANLLVKRKYLPEENQKIMDYIINNKMISFVGSSLLWKNMEAKQLLTNPTRTWKGLKSHFKDYLRDNVADYTDDPDVIRQFAEERAQRYLDFAERMANANRGSAKSISQPHQ</sequence>
<evidence type="ECO:0000313" key="6">
    <source>
        <dbReference type="Proteomes" id="UP000694866"/>
    </source>
</evidence>
<dbReference type="RefSeq" id="XP_011311817.1">
    <property type="nucleotide sequence ID" value="XM_011313515.1"/>
</dbReference>
<comment type="similarity">
    <text evidence="2">Belongs to the RAP1 family.</text>
</comment>
<dbReference type="GO" id="GO:0010833">
    <property type="term" value="P:telomere maintenance via telomere lengthening"/>
    <property type="evidence" value="ECO:0007669"/>
    <property type="project" value="UniProtKB-UniRule"/>
</dbReference>
<dbReference type="AlphaFoldDB" id="A0A0C9RDL2"/>
<evidence type="ECO:0000256" key="3">
    <source>
        <dbReference type="SAM" id="MobiDB-lite"/>
    </source>
</evidence>
<evidence type="ECO:0000256" key="2">
    <source>
        <dbReference type="RuleBase" id="RU367107"/>
    </source>
</evidence>
<dbReference type="GeneID" id="105271772"/>
<accession>A0A9R1U911</accession>
<dbReference type="GO" id="GO:0006355">
    <property type="term" value="P:regulation of DNA-templated transcription"/>
    <property type="evidence" value="ECO:0007669"/>
    <property type="project" value="UniProtKB-UniRule"/>
</dbReference>
<dbReference type="Proteomes" id="UP000694866">
    <property type="component" value="Unplaced"/>
</dbReference>
<comment type="function">
    <text evidence="2">Acts both as a regulator of telomere function and as a transcription regulator. Involved in the regulation of telomere length and protection as a component of the shelterin complex (telosome). Does not bind DNA directly: recruited to telomeric double-stranded 5'-TTAGGG-3' repeats via its interaction with terf2. Independently of its function in telomeres, also acts as a transcription regulator: recruited to extratelomeric 5'-TTAGGG-3' sites via its association with terf2 or other factors, and regulates gene expression.</text>
</comment>
<comment type="subcellular location">
    <subcellularLocation>
        <location evidence="2">Nucleus</location>
    </subcellularLocation>
    <subcellularLocation>
        <location evidence="2">Chromosome</location>
        <location evidence="2">Telomere</location>
    </subcellularLocation>
</comment>
<feature type="compositionally biased region" description="Basic and acidic residues" evidence="3">
    <location>
        <begin position="146"/>
        <end position="155"/>
    </location>
</feature>
<dbReference type="PANTHER" id="PTHR16466">
    <property type="entry name" value="TELOMERE REPEAT-BINDING FACTOR 2-INTERACTING PROTEIN 1"/>
    <property type="match status" value="1"/>
</dbReference>